<evidence type="ECO:0000256" key="20">
    <source>
        <dbReference type="ARBA" id="ARBA00049289"/>
    </source>
</evidence>
<dbReference type="InterPro" id="IPR036163">
    <property type="entry name" value="HMA_dom_sf"/>
</dbReference>
<dbReference type="CDD" id="cd02094">
    <property type="entry name" value="P-type_ATPase_Cu-like"/>
    <property type="match status" value="1"/>
</dbReference>
<keyword evidence="6 21" id="KW-0812">Transmembrane</keyword>
<proteinExistence type="inferred from homology"/>
<dbReference type="Proteomes" id="UP000199652">
    <property type="component" value="Unassembled WGS sequence"/>
</dbReference>
<keyword evidence="14 21" id="KW-1133">Transmembrane helix</keyword>
<dbReference type="InterPro" id="IPR044492">
    <property type="entry name" value="P_typ_ATPase_HD_dom"/>
</dbReference>
<dbReference type="InterPro" id="IPR023214">
    <property type="entry name" value="HAD_sf"/>
</dbReference>
<sequence length="870" mass="90729">MEKERFDITGMTCSSCSTRVEKAVDGLEGVETAAVNLLTNSMTVEYDPAAVDAQGIVDAVEKAGYGAVPVMAENTAGKASGQTVQGAPTNVAEMAIKEMKHRIIVSFAFLIPLMYVSMGSMVGLPLPGFLTGMENSVSFAFTQFLLTLPVVVVNRKYYSTGFKTLWHRAPNMDSLIAVGSGAALVYGVFALYRMSWALGAGEMAVVHQYHMDLYFESAAMILALITLGKYLEARAKGKTSEAISKLIDLSPKTAMVIRDGVEVEVPADSVRVDEICVVRPGASIPVDGVVVEGQSAVDEAAITGESIPVEKSTGDAVIAATINTSGFLKVRATKVGEDTAFSEIIRLVQEASASKAPIAHLADQIAGIFVPVVMVIALGATIFWLVSGSTFEFALSIGIAVLVISCPCALGLATPVAIMVGTGKGAENGILIKSGDALETACKVDTVVLDKTGTITTGKPVVTDVQVLQAGLSEPDFLALAGALEAPSGHPLADAVVDYVAEQRLSLPTVSDFKALLGMGVEGRIAGRMVYGGNLRLLKDSALSTDLSTDLSTIVDNVDKLSELGRTPLIFFDDTQVLGIIAVADAIKADSVAAVAEMKAMGLSVVMLTGDNAKTAEAIRAQAGIGRVVAGVLPADKEKEIQRLKAEGHQVAMVGDGINDAPALAAADVGMAIGAGTDVAIESADIVLMHSGLTDVSAAIRLSRSVIRNIKENLFWAFFYNVIGIPIAAGVLYPALGMRLSPMLGALAMSLSSVCVVLNALRLKGLKLKKTSVAPAPKVQDAPEVKAVLQSENNESTLKEELKMMTLKINGMNCMHCVGSVKAALEAIPGVQAIVDLDKGTAMVQAPGDVSPDRLKKAVADAGFTVTAID</sequence>
<evidence type="ECO:0000256" key="15">
    <source>
        <dbReference type="ARBA" id="ARBA00023008"/>
    </source>
</evidence>
<evidence type="ECO:0000313" key="23">
    <source>
        <dbReference type="EMBL" id="SDY42716.1"/>
    </source>
</evidence>
<name>A0A1H3JS08_EUBBA</name>
<dbReference type="GO" id="GO:0016887">
    <property type="term" value="F:ATP hydrolysis activity"/>
    <property type="evidence" value="ECO:0007669"/>
    <property type="project" value="InterPro"/>
</dbReference>
<dbReference type="RefSeq" id="WP_242873595.1">
    <property type="nucleotide sequence ID" value="NZ_FNOU01000033.1"/>
</dbReference>
<evidence type="ECO:0000256" key="17">
    <source>
        <dbReference type="ARBA" id="ARBA00023136"/>
    </source>
</evidence>
<evidence type="ECO:0000256" key="12">
    <source>
        <dbReference type="ARBA" id="ARBA00022842"/>
    </source>
</evidence>
<dbReference type="Pfam" id="PF00702">
    <property type="entry name" value="Hydrolase"/>
    <property type="match status" value="1"/>
</dbReference>
<dbReference type="Gene3D" id="3.30.70.100">
    <property type="match status" value="2"/>
</dbReference>
<feature type="transmembrane region" description="Helical" evidence="21">
    <location>
        <begin position="393"/>
        <end position="418"/>
    </location>
</feature>
<evidence type="ECO:0000256" key="7">
    <source>
        <dbReference type="ARBA" id="ARBA00022723"/>
    </source>
</evidence>
<comment type="catalytic activity">
    <reaction evidence="20">
        <text>Cu(+)(in) + ATP + H2O = Cu(+)(out) + ADP + phosphate + H(+)</text>
        <dbReference type="Rhea" id="RHEA:25792"/>
        <dbReference type="ChEBI" id="CHEBI:15377"/>
        <dbReference type="ChEBI" id="CHEBI:15378"/>
        <dbReference type="ChEBI" id="CHEBI:30616"/>
        <dbReference type="ChEBI" id="CHEBI:43474"/>
        <dbReference type="ChEBI" id="CHEBI:49552"/>
        <dbReference type="ChEBI" id="CHEBI:456216"/>
        <dbReference type="EC" id="7.2.2.8"/>
    </reaction>
</comment>
<dbReference type="InterPro" id="IPR008250">
    <property type="entry name" value="ATPase_P-typ_transduc_dom_A_sf"/>
</dbReference>
<dbReference type="STRING" id="1528.SAMN04488579_13312"/>
<comment type="subcellular location">
    <subcellularLocation>
        <location evidence="1">Cell membrane</location>
        <topology evidence="1">Multi-pass membrane protein</topology>
    </subcellularLocation>
</comment>
<dbReference type="InterPro" id="IPR023298">
    <property type="entry name" value="ATPase_P-typ_TM_dom_sf"/>
</dbReference>
<evidence type="ECO:0000256" key="2">
    <source>
        <dbReference type="ARBA" id="ARBA00006024"/>
    </source>
</evidence>
<evidence type="ECO:0000259" key="22">
    <source>
        <dbReference type="PROSITE" id="PS50846"/>
    </source>
</evidence>
<evidence type="ECO:0000256" key="13">
    <source>
        <dbReference type="ARBA" id="ARBA00022967"/>
    </source>
</evidence>
<dbReference type="Gene3D" id="3.40.1110.10">
    <property type="entry name" value="Calcium-transporting ATPase, cytoplasmic domain N"/>
    <property type="match status" value="1"/>
</dbReference>
<evidence type="ECO:0000256" key="14">
    <source>
        <dbReference type="ARBA" id="ARBA00022989"/>
    </source>
</evidence>
<dbReference type="SUPFAM" id="SSF81665">
    <property type="entry name" value="Calcium ATPase, transmembrane domain M"/>
    <property type="match status" value="1"/>
</dbReference>
<dbReference type="CDD" id="cd00371">
    <property type="entry name" value="HMA"/>
    <property type="match status" value="2"/>
</dbReference>
<evidence type="ECO:0000256" key="18">
    <source>
        <dbReference type="ARBA" id="ARBA00029719"/>
    </source>
</evidence>
<keyword evidence="11 21" id="KW-0067">ATP-binding</keyword>
<keyword evidence="16" id="KW-0406">Ion transport</keyword>
<feature type="transmembrane region" description="Helical" evidence="21">
    <location>
        <begin position="742"/>
        <end position="761"/>
    </location>
</feature>
<dbReference type="NCBIfam" id="TIGR00003">
    <property type="entry name" value="copper ion binding protein"/>
    <property type="match status" value="2"/>
</dbReference>
<comment type="similarity">
    <text evidence="2 21">Belongs to the cation transport ATPase (P-type) (TC 3.A.3) family. Type IB subfamily.</text>
</comment>
<evidence type="ECO:0000256" key="8">
    <source>
        <dbReference type="ARBA" id="ARBA00022737"/>
    </source>
</evidence>
<dbReference type="PANTHER" id="PTHR43520">
    <property type="entry name" value="ATP7, ISOFORM B"/>
    <property type="match status" value="1"/>
</dbReference>
<evidence type="ECO:0000256" key="9">
    <source>
        <dbReference type="ARBA" id="ARBA00022741"/>
    </source>
</evidence>
<dbReference type="EC" id="7.2.2.8" evidence="3"/>
<keyword evidence="9 21" id="KW-0547">Nucleotide-binding</keyword>
<dbReference type="InterPro" id="IPR059000">
    <property type="entry name" value="ATPase_P-type_domA"/>
</dbReference>
<feature type="transmembrane region" description="Helical" evidence="21">
    <location>
        <begin position="213"/>
        <end position="231"/>
    </location>
</feature>
<evidence type="ECO:0000256" key="16">
    <source>
        <dbReference type="ARBA" id="ARBA00023065"/>
    </source>
</evidence>
<feature type="domain" description="HMA" evidence="22">
    <location>
        <begin position="2"/>
        <end position="68"/>
    </location>
</feature>
<dbReference type="InterPro" id="IPR036412">
    <property type="entry name" value="HAD-like_sf"/>
</dbReference>
<dbReference type="SUPFAM" id="SSF81653">
    <property type="entry name" value="Calcium ATPase, transduction domain A"/>
    <property type="match status" value="1"/>
</dbReference>
<dbReference type="InterPro" id="IPR017969">
    <property type="entry name" value="Heavy-metal-associated_CS"/>
</dbReference>
<protein>
    <recommendedName>
        <fullName evidence="4">Copper-exporting P-type ATPase</fullName>
        <ecNumber evidence="3">7.2.2.8</ecNumber>
    </recommendedName>
    <alternativeName>
        <fullName evidence="18">Copper-exporting P-type ATPase A</fullName>
    </alternativeName>
    <alternativeName>
        <fullName evidence="19">Cu(+)-exporting ATPase</fullName>
    </alternativeName>
</protein>
<dbReference type="Pfam" id="PF00122">
    <property type="entry name" value="E1-E2_ATPase"/>
    <property type="match status" value="1"/>
</dbReference>
<organism evidence="23 24">
    <name type="scientific">Eubacterium barkeri</name>
    <name type="common">Clostridium barkeri</name>
    <dbReference type="NCBI Taxonomy" id="1528"/>
    <lineage>
        <taxon>Bacteria</taxon>
        <taxon>Bacillati</taxon>
        <taxon>Bacillota</taxon>
        <taxon>Clostridia</taxon>
        <taxon>Eubacteriales</taxon>
        <taxon>Eubacteriaceae</taxon>
        <taxon>Eubacterium</taxon>
    </lineage>
</organism>
<dbReference type="GO" id="GO:0055070">
    <property type="term" value="P:copper ion homeostasis"/>
    <property type="evidence" value="ECO:0007669"/>
    <property type="project" value="TreeGrafter"/>
</dbReference>
<dbReference type="InterPro" id="IPR023299">
    <property type="entry name" value="ATPase_P-typ_cyto_dom_N"/>
</dbReference>
<evidence type="ECO:0000256" key="11">
    <source>
        <dbReference type="ARBA" id="ARBA00022840"/>
    </source>
</evidence>
<dbReference type="InterPro" id="IPR006121">
    <property type="entry name" value="HMA_dom"/>
</dbReference>
<dbReference type="FunFam" id="2.70.150.10:FF:000002">
    <property type="entry name" value="Copper-transporting ATPase 1, putative"/>
    <property type="match status" value="1"/>
</dbReference>
<feature type="transmembrane region" description="Helical" evidence="21">
    <location>
        <begin position="714"/>
        <end position="736"/>
    </location>
</feature>
<evidence type="ECO:0000256" key="6">
    <source>
        <dbReference type="ARBA" id="ARBA00022692"/>
    </source>
</evidence>
<keyword evidence="21" id="KW-1003">Cell membrane</keyword>
<dbReference type="PRINTS" id="PR00119">
    <property type="entry name" value="CATATPASE"/>
</dbReference>
<dbReference type="GO" id="GO:0140581">
    <property type="term" value="F:P-type monovalent copper transporter activity"/>
    <property type="evidence" value="ECO:0007669"/>
    <property type="project" value="UniProtKB-EC"/>
</dbReference>
<dbReference type="EMBL" id="FNOU01000033">
    <property type="protein sequence ID" value="SDY42716.1"/>
    <property type="molecule type" value="Genomic_DNA"/>
</dbReference>
<dbReference type="InterPro" id="IPR001757">
    <property type="entry name" value="P_typ_ATPase"/>
</dbReference>
<dbReference type="SUPFAM" id="SSF55008">
    <property type="entry name" value="HMA, heavy metal-associated domain"/>
    <property type="match status" value="2"/>
</dbReference>
<accession>A0A1H3JS08</accession>
<keyword evidence="13" id="KW-1278">Translocase</keyword>
<dbReference type="PROSITE" id="PS01047">
    <property type="entry name" value="HMA_1"/>
    <property type="match status" value="2"/>
</dbReference>
<keyword evidence="12" id="KW-0460">Magnesium</keyword>
<keyword evidence="7 21" id="KW-0479">Metal-binding</keyword>
<dbReference type="Gene3D" id="2.70.150.10">
    <property type="entry name" value="Calcium-transporting ATPase, cytoplasmic transduction domain A"/>
    <property type="match status" value="1"/>
</dbReference>
<feature type="domain" description="HMA" evidence="22">
    <location>
        <begin position="803"/>
        <end position="867"/>
    </location>
</feature>
<gene>
    <name evidence="23" type="ORF">SAMN04488579_13312</name>
</gene>
<dbReference type="NCBIfam" id="TIGR01511">
    <property type="entry name" value="ATPase-IB1_Cu"/>
    <property type="match status" value="1"/>
</dbReference>
<keyword evidence="8" id="KW-0677">Repeat</keyword>
<dbReference type="SUPFAM" id="SSF56784">
    <property type="entry name" value="HAD-like"/>
    <property type="match status" value="1"/>
</dbReference>
<dbReference type="SFLD" id="SFLDG00002">
    <property type="entry name" value="C1.7:_P-type_atpase_like"/>
    <property type="match status" value="1"/>
</dbReference>
<evidence type="ECO:0000256" key="19">
    <source>
        <dbReference type="ARBA" id="ARBA00033239"/>
    </source>
</evidence>
<dbReference type="InterPro" id="IPR006122">
    <property type="entry name" value="HMA_Cu_ion-bd"/>
</dbReference>
<evidence type="ECO:0000256" key="3">
    <source>
        <dbReference type="ARBA" id="ARBA00012517"/>
    </source>
</evidence>
<feature type="transmembrane region" description="Helical" evidence="21">
    <location>
        <begin position="103"/>
        <end position="124"/>
    </location>
</feature>
<feature type="transmembrane region" description="Helical" evidence="21">
    <location>
        <begin position="136"/>
        <end position="154"/>
    </location>
</feature>
<keyword evidence="17 21" id="KW-0472">Membrane</keyword>
<evidence type="ECO:0000256" key="21">
    <source>
        <dbReference type="RuleBase" id="RU362081"/>
    </source>
</evidence>
<evidence type="ECO:0000256" key="5">
    <source>
        <dbReference type="ARBA" id="ARBA00022448"/>
    </source>
</evidence>
<dbReference type="InterPro" id="IPR027256">
    <property type="entry name" value="P-typ_ATPase_IB"/>
</dbReference>
<dbReference type="GO" id="GO:0043682">
    <property type="term" value="F:P-type divalent copper transporter activity"/>
    <property type="evidence" value="ECO:0007669"/>
    <property type="project" value="TreeGrafter"/>
</dbReference>
<evidence type="ECO:0000256" key="4">
    <source>
        <dbReference type="ARBA" id="ARBA00015102"/>
    </source>
</evidence>
<feature type="transmembrane region" description="Helical" evidence="21">
    <location>
        <begin position="365"/>
        <end position="387"/>
    </location>
</feature>
<dbReference type="GO" id="GO:0005886">
    <property type="term" value="C:plasma membrane"/>
    <property type="evidence" value="ECO:0007669"/>
    <property type="project" value="UniProtKB-SubCell"/>
</dbReference>
<reference evidence="24" key="1">
    <citation type="submission" date="2016-10" db="EMBL/GenBank/DDBJ databases">
        <authorList>
            <person name="Varghese N."/>
            <person name="Submissions S."/>
        </authorList>
    </citation>
    <scope>NUCLEOTIDE SEQUENCE [LARGE SCALE GENOMIC DNA]</scope>
    <source>
        <strain evidence="24">VPI 5359</strain>
    </source>
</reference>
<keyword evidence="24" id="KW-1185">Reference proteome</keyword>
<dbReference type="AlphaFoldDB" id="A0A1H3JS08"/>
<keyword evidence="10" id="KW-0187">Copper transport</keyword>
<dbReference type="PROSITE" id="PS00154">
    <property type="entry name" value="ATPASE_E1_E2"/>
    <property type="match status" value="1"/>
</dbReference>
<evidence type="ECO:0000313" key="24">
    <source>
        <dbReference type="Proteomes" id="UP000199652"/>
    </source>
</evidence>
<evidence type="ECO:0000256" key="1">
    <source>
        <dbReference type="ARBA" id="ARBA00004651"/>
    </source>
</evidence>
<keyword evidence="5" id="KW-0813">Transport</keyword>
<dbReference type="NCBIfam" id="TIGR01525">
    <property type="entry name" value="ATPase-IB_hvy"/>
    <property type="match status" value="1"/>
</dbReference>
<dbReference type="Gene3D" id="3.40.50.1000">
    <property type="entry name" value="HAD superfamily/HAD-like"/>
    <property type="match status" value="1"/>
</dbReference>
<dbReference type="PROSITE" id="PS50846">
    <property type="entry name" value="HMA_2"/>
    <property type="match status" value="2"/>
</dbReference>
<dbReference type="PANTHER" id="PTHR43520:SF8">
    <property type="entry name" value="P-TYPE CU(+) TRANSPORTER"/>
    <property type="match status" value="1"/>
</dbReference>
<dbReference type="Pfam" id="PF00403">
    <property type="entry name" value="HMA"/>
    <property type="match status" value="2"/>
</dbReference>
<dbReference type="GO" id="GO:0005524">
    <property type="term" value="F:ATP binding"/>
    <property type="evidence" value="ECO:0007669"/>
    <property type="project" value="UniProtKB-UniRule"/>
</dbReference>
<evidence type="ECO:0000256" key="10">
    <source>
        <dbReference type="ARBA" id="ARBA00022796"/>
    </source>
</evidence>
<dbReference type="SFLD" id="SFLDS00003">
    <property type="entry name" value="Haloacid_Dehalogenase"/>
    <property type="match status" value="1"/>
</dbReference>
<dbReference type="InterPro" id="IPR018303">
    <property type="entry name" value="ATPase_P-typ_P_site"/>
</dbReference>
<dbReference type="FunFam" id="3.30.70.100:FF:000005">
    <property type="entry name" value="Copper-exporting P-type ATPase A"/>
    <property type="match status" value="1"/>
</dbReference>
<dbReference type="GO" id="GO:0005507">
    <property type="term" value="F:copper ion binding"/>
    <property type="evidence" value="ECO:0007669"/>
    <property type="project" value="InterPro"/>
</dbReference>
<dbReference type="SFLD" id="SFLDF00027">
    <property type="entry name" value="p-type_atpase"/>
    <property type="match status" value="1"/>
</dbReference>
<dbReference type="PRINTS" id="PR00120">
    <property type="entry name" value="HATPASE"/>
</dbReference>
<dbReference type="NCBIfam" id="TIGR01494">
    <property type="entry name" value="ATPase_P-type"/>
    <property type="match status" value="1"/>
</dbReference>
<feature type="transmembrane region" description="Helical" evidence="21">
    <location>
        <begin position="175"/>
        <end position="193"/>
    </location>
</feature>
<keyword evidence="15" id="KW-0186">Copper</keyword>